<dbReference type="UniPathway" id="UPA00124"/>
<evidence type="ECO:0000256" key="6">
    <source>
        <dbReference type="RuleBase" id="RU364082"/>
    </source>
</evidence>
<dbReference type="Proteomes" id="UP000078116">
    <property type="component" value="Unassembled WGS sequence"/>
</dbReference>
<accession>A0A1A9NA06</accession>
<dbReference type="STRING" id="1462993.A6V36_27570"/>
<keyword evidence="6" id="KW-0560">Oxidoreductase</keyword>
<evidence type="ECO:0000256" key="4">
    <source>
        <dbReference type="ARBA" id="ARBA00017099"/>
    </source>
</evidence>
<evidence type="ECO:0000256" key="1">
    <source>
        <dbReference type="ARBA" id="ARBA00004781"/>
    </source>
</evidence>
<evidence type="ECO:0000256" key="2">
    <source>
        <dbReference type="ARBA" id="ARBA00010944"/>
    </source>
</evidence>
<keyword evidence="6" id="KW-0521">NADP</keyword>
<dbReference type="EMBL" id="LXKA01000132">
    <property type="protein sequence ID" value="OAJ63319.1"/>
    <property type="molecule type" value="Genomic_DNA"/>
</dbReference>
<evidence type="ECO:0000313" key="8">
    <source>
        <dbReference type="EMBL" id="OAJ59405.1"/>
    </source>
</evidence>
<organism evidence="9 11">
    <name type="scientific">Paraburkholderia ginsengiterrae</name>
    <dbReference type="NCBI Taxonomy" id="1462993"/>
    <lineage>
        <taxon>Bacteria</taxon>
        <taxon>Pseudomonadati</taxon>
        <taxon>Pseudomonadota</taxon>
        <taxon>Betaproteobacteria</taxon>
        <taxon>Burkholderiales</taxon>
        <taxon>Burkholderiaceae</taxon>
        <taxon>Paraburkholderia</taxon>
    </lineage>
</organism>
<evidence type="ECO:0000256" key="5">
    <source>
        <dbReference type="ARBA" id="ARBA00048200"/>
    </source>
</evidence>
<dbReference type="PANTHER" id="PTHR10491">
    <property type="entry name" value="DTDP-4-DEHYDRORHAMNOSE REDUCTASE"/>
    <property type="match status" value="1"/>
</dbReference>
<comment type="cofactor">
    <cofactor evidence="6">
        <name>Mg(2+)</name>
        <dbReference type="ChEBI" id="CHEBI:18420"/>
    </cofactor>
    <text evidence="6">Binds 1 Mg(2+) ion per monomer.</text>
</comment>
<sequence>MGTPDTKVTRKVPRILVTGKDGQLGFELSRSLQTVGQVIAVGRDALDMTDGQKIRNLIAQECPDFIVNAAAYTAVDKAESDRETCRLVNAVAPQMMAEAALACGATLLHYSTDYVFDGRSLAPYKETDACAPESVYGATKYAGEEGIAASGAAHFIFRTSWVVGAYGSNFAKTVLRLAREREEIRIVADQKGAPTPAWLLADLAAFMIRSAQFDRDFVDRHAGVYHVSPQGETTWHGYAQHVVRRLTALGVKLRADELRVVPISTSEYPVLAKRPANSMLDTTKLRAIPGVVLPDWQSTLEPVLRLIAQDARLVS</sequence>
<evidence type="ECO:0000259" key="7">
    <source>
        <dbReference type="Pfam" id="PF04321"/>
    </source>
</evidence>
<dbReference type="Pfam" id="PF04321">
    <property type="entry name" value="RmlD_sub_bind"/>
    <property type="match status" value="1"/>
</dbReference>
<dbReference type="GO" id="GO:0019305">
    <property type="term" value="P:dTDP-rhamnose biosynthetic process"/>
    <property type="evidence" value="ECO:0007669"/>
    <property type="project" value="UniProtKB-UniPathway"/>
</dbReference>
<dbReference type="AlphaFoldDB" id="A0A1A9NA06"/>
<reference evidence="10 11" key="1">
    <citation type="submission" date="2016-04" db="EMBL/GenBank/DDBJ databases">
        <title>Reclassification of Paraburkholderia panaciterrae (Farh et al. 2015) Dobritsa &amp; Samadpour 2016 as a later homotypic synonym of Paraburkholderia ginsengiterrae (Farh et al. 2015) Dobritsa &amp; Samadpour 2016.</title>
        <authorList>
            <person name="Dobritsa A.P."/>
            <person name="Kutumbaka K."/>
            <person name="Samadpour M."/>
        </authorList>
    </citation>
    <scope>NUCLEOTIDE SEQUENCE [LARGE SCALE GENOMIC DNA]</scope>
    <source>
        <strain evidence="9 11">DCY85</strain>
        <strain evidence="8 10">DCY85-1</strain>
    </source>
</reference>
<evidence type="ECO:0000313" key="9">
    <source>
        <dbReference type="EMBL" id="OAJ63319.1"/>
    </source>
</evidence>
<name>A0A1A9NA06_9BURK</name>
<dbReference type="EMBL" id="LXJZ01000140">
    <property type="protein sequence ID" value="OAJ59405.1"/>
    <property type="molecule type" value="Genomic_DNA"/>
</dbReference>
<comment type="caution">
    <text evidence="9">The sequence shown here is derived from an EMBL/GenBank/DDBJ whole genome shotgun (WGS) entry which is preliminary data.</text>
</comment>
<comment type="function">
    <text evidence="6">Catalyzes the reduction of dTDP-6-deoxy-L-lyxo-4-hexulose to yield dTDP-L-rhamnose.</text>
</comment>
<comment type="catalytic activity">
    <reaction evidence="5 6">
        <text>dTDP-beta-L-rhamnose + NADP(+) = dTDP-4-dehydro-beta-L-rhamnose + NADPH + H(+)</text>
        <dbReference type="Rhea" id="RHEA:21796"/>
        <dbReference type="ChEBI" id="CHEBI:15378"/>
        <dbReference type="ChEBI" id="CHEBI:57510"/>
        <dbReference type="ChEBI" id="CHEBI:57783"/>
        <dbReference type="ChEBI" id="CHEBI:58349"/>
        <dbReference type="ChEBI" id="CHEBI:62830"/>
        <dbReference type="EC" id="1.1.1.133"/>
    </reaction>
</comment>
<dbReference type="InterPro" id="IPR036291">
    <property type="entry name" value="NAD(P)-bd_dom_sf"/>
</dbReference>
<dbReference type="Gene3D" id="3.90.25.10">
    <property type="entry name" value="UDP-galactose 4-epimerase, domain 1"/>
    <property type="match status" value="1"/>
</dbReference>
<dbReference type="EC" id="1.1.1.133" evidence="3 6"/>
<feature type="domain" description="RmlD-like substrate binding" evidence="7">
    <location>
        <begin position="14"/>
        <end position="304"/>
    </location>
</feature>
<keyword evidence="10" id="KW-1185">Reference proteome</keyword>
<dbReference type="PANTHER" id="PTHR10491:SF4">
    <property type="entry name" value="METHIONINE ADENOSYLTRANSFERASE 2 SUBUNIT BETA"/>
    <property type="match status" value="1"/>
</dbReference>
<gene>
    <name evidence="8" type="ORF">A6V36_27570</name>
    <name evidence="9" type="ORF">A6V37_20720</name>
</gene>
<dbReference type="GO" id="GO:0008831">
    <property type="term" value="F:dTDP-4-dehydrorhamnose reductase activity"/>
    <property type="evidence" value="ECO:0007669"/>
    <property type="project" value="UniProtKB-EC"/>
</dbReference>
<dbReference type="InterPro" id="IPR005913">
    <property type="entry name" value="dTDP_dehydrorham_reduct"/>
</dbReference>
<evidence type="ECO:0000313" key="11">
    <source>
        <dbReference type="Proteomes" id="UP000078116"/>
    </source>
</evidence>
<dbReference type="CDD" id="cd05254">
    <property type="entry name" value="dTDP_HR_like_SDR_e"/>
    <property type="match status" value="1"/>
</dbReference>
<dbReference type="NCBIfam" id="TIGR01214">
    <property type="entry name" value="rmlD"/>
    <property type="match status" value="1"/>
</dbReference>
<comment type="pathway">
    <text evidence="1 6">Carbohydrate biosynthesis; dTDP-L-rhamnose biosynthesis.</text>
</comment>
<dbReference type="Proteomes" id="UP000077961">
    <property type="component" value="Unassembled WGS sequence"/>
</dbReference>
<dbReference type="SUPFAM" id="SSF51735">
    <property type="entry name" value="NAD(P)-binding Rossmann-fold domains"/>
    <property type="match status" value="1"/>
</dbReference>
<evidence type="ECO:0000313" key="10">
    <source>
        <dbReference type="Proteomes" id="UP000077961"/>
    </source>
</evidence>
<dbReference type="RefSeq" id="WP_064267662.1">
    <property type="nucleotide sequence ID" value="NZ_LXJZ01000140.1"/>
</dbReference>
<dbReference type="GO" id="GO:0005829">
    <property type="term" value="C:cytosol"/>
    <property type="evidence" value="ECO:0007669"/>
    <property type="project" value="TreeGrafter"/>
</dbReference>
<protein>
    <recommendedName>
        <fullName evidence="4 6">dTDP-4-dehydrorhamnose reductase</fullName>
        <ecNumber evidence="3 6">1.1.1.133</ecNumber>
    </recommendedName>
</protein>
<dbReference type="OrthoDB" id="9803892at2"/>
<comment type="similarity">
    <text evidence="2 6">Belongs to the dTDP-4-dehydrorhamnose reductase family.</text>
</comment>
<evidence type="ECO:0000256" key="3">
    <source>
        <dbReference type="ARBA" id="ARBA00012929"/>
    </source>
</evidence>
<dbReference type="InterPro" id="IPR029903">
    <property type="entry name" value="RmlD-like-bd"/>
</dbReference>
<proteinExistence type="inferred from homology"/>
<dbReference type="Gene3D" id="3.40.50.720">
    <property type="entry name" value="NAD(P)-binding Rossmann-like Domain"/>
    <property type="match status" value="1"/>
</dbReference>